<protein>
    <submittedName>
        <fullName evidence="1">Uncharacterized protein</fullName>
    </submittedName>
</protein>
<evidence type="ECO:0000313" key="1">
    <source>
        <dbReference type="EMBL" id="MPM25276.1"/>
    </source>
</evidence>
<proteinExistence type="predicted"/>
<dbReference type="AlphaFoldDB" id="A0A644Y9N6"/>
<accession>A0A644Y9N6</accession>
<comment type="caution">
    <text evidence="1">The sequence shown here is derived from an EMBL/GenBank/DDBJ whole genome shotgun (WGS) entry which is preliminary data.</text>
</comment>
<name>A0A644Y9N6_9ZZZZ</name>
<reference evidence="1" key="1">
    <citation type="submission" date="2019-08" db="EMBL/GenBank/DDBJ databases">
        <authorList>
            <person name="Kucharzyk K."/>
            <person name="Murdoch R.W."/>
            <person name="Higgins S."/>
            <person name="Loffler F."/>
        </authorList>
    </citation>
    <scope>NUCLEOTIDE SEQUENCE</scope>
</reference>
<sequence length="85" mass="9420">MLVDHADPQIKGILGVTYRYLFPVNENLSAVGEIDTGDHIHEGRLSASVFAQKRQNLSAVNLKAYLIIGNHIAECFCDVFQFNGD</sequence>
<organism evidence="1">
    <name type="scientific">bioreactor metagenome</name>
    <dbReference type="NCBI Taxonomy" id="1076179"/>
    <lineage>
        <taxon>unclassified sequences</taxon>
        <taxon>metagenomes</taxon>
        <taxon>ecological metagenomes</taxon>
    </lineage>
</organism>
<gene>
    <name evidence="1" type="ORF">SDC9_71766</name>
</gene>
<dbReference type="EMBL" id="VSSQ01004458">
    <property type="protein sequence ID" value="MPM25276.1"/>
    <property type="molecule type" value="Genomic_DNA"/>
</dbReference>